<evidence type="ECO:0000313" key="14">
    <source>
        <dbReference type="Proteomes" id="UP000008827"/>
    </source>
</evidence>
<feature type="binding site" evidence="9">
    <location>
        <position position="150"/>
    </location>
    <ligand>
        <name>Mn(2+)</name>
        <dbReference type="ChEBI" id="CHEBI:29035"/>
    </ligand>
</feature>
<dbReference type="SMR" id="A0A0R0KI49"/>
<dbReference type="GO" id="GO:0048046">
    <property type="term" value="C:apoplast"/>
    <property type="evidence" value="ECO:0007669"/>
    <property type="project" value="UniProtKB-SubCell"/>
</dbReference>
<keyword evidence="7 8" id="KW-0464">Manganese</keyword>
<evidence type="ECO:0000256" key="7">
    <source>
        <dbReference type="ARBA" id="ARBA00023211"/>
    </source>
</evidence>
<dbReference type="EMBL" id="CM000837">
    <property type="protein sequence ID" value="KRH64035.1"/>
    <property type="molecule type" value="Genomic_DNA"/>
</dbReference>
<reference evidence="13" key="2">
    <citation type="submission" date="2018-02" db="UniProtKB">
        <authorList>
            <consortium name="EnsemblPlants"/>
        </authorList>
    </citation>
    <scope>IDENTIFICATION</scope>
    <source>
        <strain evidence="13">Williams 82</strain>
    </source>
</reference>
<feature type="binding site" evidence="9">
    <location>
        <position position="157"/>
    </location>
    <ligand>
        <name>Mn(2+)</name>
        <dbReference type="ChEBI" id="CHEBI:29035"/>
    </ligand>
</feature>
<evidence type="ECO:0000256" key="2">
    <source>
        <dbReference type="ARBA" id="ARBA00007456"/>
    </source>
</evidence>
<organism evidence="12">
    <name type="scientific">Glycine max</name>
    <name type="common">Soybean</name>
    <name type="synonym">Glycine hispida</name>
    <dbReference type="NCBI Taxonomy" id="3847"/>
    <lineage>
        <taxon>Eukaryota</taxon>
        <taxon>Viridiplantae</taxon>
        <taxon>Streptophyta</taxon>
        <taxon>Embryophyta</taxon>
        <taxon>Tracheophyta</taxon>
        <taxon>Spermatophyta</taxon>
        <taxon>Magnoliopsida</taxon>
        <taxon>eudicotyledons</taxon>
        <taxon>Gunneridae</taxon>
        <taxon>Pentapetalae</taxon>
        <taxon>rosids</taxon>
        <taxon>fabids</taxon>
        <taxon>Fabales</taxon>
        <taxon>Fabaceae</taxon>
        <taxon>Papilionoideae</taxon>
        <taxon>50 kb inversion clade</taxon>
        <taxon>NPAAA clade</taxon>
        <taxon>indigoferoid/millettioid clade</taxon>
        <taxon>Phaseoleae</taxon>
        <taxon>Glycine</taxon>
        <taxon>Glycine subgen. Soja</taxon>
    </lineage>
</organism>
<sequence length="264" mass="29654">MKYNKFYCSSRSIRSHNVSYKQCITLAKPAVNSKNVIITCFIGKDEFVTSIINTFSLHILNNIDQFKMKIIKSHSSFFLMFFIAIITCKHVSLAECDNVKDYCPTIPPQKQTIFLNGFPSCENPNNTIAHDFKSMELSQSGSRDKFVHLHNHPRATEMIYVRQGEVVAAFLNTQNQLFQKNLRAGDVFVIPKGLFHFLLNRGAQVATVFSAFNSQNPGLGSLTSIPSDTLESVEKLKRKVISLSEVELNGVSDLTSAVLDIIHT</sequence>
<keyword evidence="5 8" id="KW-0479">Metal-binding</keyword>
<evidence type="ECO:0000259" key="11">
    <source>
        <dbReference type="SMART" id="SM00835"/>
    </source>
</evidence>
<feature type="binding site" evidence="9">
    <location>
        <position position="152"/>
    </location>
    <ligand>
        <name>Mn(2+)</name>
        <dbReference type="ChEBI" id="CHEBI:29035"/>
    </ligand>
</feature>
<protein>
    <recommendedName>
        <fullName evidence="10">Germin-like protein</fullName>
    </recommendedName>
</protein>
<gene>
    <name evidence="12" type="ORF">GLYMA_04G212500</name>
</gene>
<evidence type="ECO:0000256" key="8">
    <source>
        <dbReference type="PIRSR" id="PIRSR601929-1"/>
    </source>
</evidence>
<dbReference type="InParanoid" id="A0A0R0KI49"/>
<dbReference type="InterPro" id="IPR011051">
    <property type="entry name" value="RmlC_Cupin_sf"/>
</dbReference>
<dbReference type="InterPro" id="IPR014710">
    <property type="entry name" value="RmlC-like_jellyroll"/>
</dbReference>
<dbReference type="AlphaFoldDB" id="A0A0R0KI49"/>
<evidence type="ECO:0000256" key="1">
    <source>
        <dbReference type="ARBA" id="ARBA00004271"/>
    </source>
</evidence>
<dbReference type="InterPro" id="IPR001929">
    <property type="entry name" value="Germin"/>
</dbReference>
<evidence type="ECO:0000256" key="6">
    <source>
        <dbReference type="ARBA" id="ARBA00023180"/>
    </source>
</evidence>
<feature type="binding site" evidence="9">
    <location>
        <position position="196"/>
    </location>
    <ligand>
        <name>Mn(2+)</name>
        <dbReference type="ChEBI" id="CHEBI:29035"/>
    </ligand>
</feature>
<comment type="similarity">
    <text evidence="2 10">Belongs to the germin family.</text>
</comment>
<evidence type="ECO:0000256" key="4">
    <source>
        <dbReference type="ARBA" id="ARBA00022525"/>
    </source>
</evidence>
<dbReference type="Gramene" id="KRH64035">
    <property type="protein sequence ID" value="KRH64035"/>
    <property type="gene ID" value="GLYMA_04G212500"/>
</dbReference>
<reference evidence="12" key="3">
    <citation type="submission" date="2018-07" db="EMBL/GenBank/DDBJ databases">
        <title>WGS assembly of Glycine max.</title>
        <authorList>
            <person name="Schmutz J."/>
            <person name="Cannon S."/>
            <person name="Schlueter J."/>
            <person name="Ma J."/>
            <person name="Mitros T."/>
            <person name="Nelson W."/>
            <person name="Hyten D."/>
            <person name="Song Q."/>
            <person name="Thelen J."/>
            <person name="Cheng J."/>
            <person name="Xu D."/>
            <person name="Hellsten U."/>
            <person name="May G."/>
            <person name="Yu Y."/>
            <person name="Sakurai T."/>
            <person name="Umezawa T."/>
            <person name="Bhattacharyya M."/>
            <person name="Sandhu D."/>
            <person name="Valliyodan B."/>
            <person name="Lindquist E."/>
            <person name="Peto M."/>
            <person name="Grant D."/>
            <person name="Shu S."/>
            <person name="Goodstein D."/>
            <person name="Barry K."/>
            <person name="Futrell-Griggs M."/>
            <person name="Abernathy B."/>
            <person name="Du J."/>
            <person name="Tian Z."/>
            <person name="Zhu L."/>
            <person name="Gill N."/>
            <person name="Joshi T."/>
            <person name="Libault M."/>
            <person name="Sethuraman A."/>
            <person name="Zhang X."/>
            <person name="Shinozaki K."/>
            <person name="Nguyen H."/>
            <person name="Wing R."/>
            <person name="Cregan P."/>
            <person name="Specht J."/>
            <person name="Grimwood J."/>
            <person name="Rokhsar D."/>
            <person name="Stacey G."/>
            <person name="Shoemaker R."/>
            <person name="Jackson S."/>
        </authorList>
    </citation>
    <scope>NUCLEOTIDE SEQUENCE</scope>
    <source>
        <tissue evidence="12">Callus</tissue>
    </source>
</reference>
<keyword evidence="3 10" id="KW-0052">Apoplast</keyword>
<evidence type="ECO:0000256" key="3">
    <source>
        <dbReference type="ARBA" id="ARBA00022523"/>
    </source>
</evidence>
<evidence type="ECO:0000313" key="12">
    <source>
        <dbReference type="EMBL" id="KRH64035.1"/>
    </source>
</evidence>
<evidence type="ECO:0000256" key="9">
    <source>
        <dbReference type="PIRSR" id="PIRSR601929-2"/>
    </source>
</evidence>
<reference evidence="12 13" key="1">
    <citation type="journal article" date="2010" name="Nature">
        <title>Genome sequence of the palaeopolyploid soybean.</title>
        <authorList>
            <person name="Schmutz J."/>
            <person name="Cannon S.B."/>
            <person name="Schlueter J."/>
            <person name="Ma J."/>
            <person name="Mitros T."/>
            <person name="Nelson W."/>
            <person name="Hyten D.L."/>
            <person name="Song Q."/>
            <person name="Thelen J.J."/>
            <person name="Cheng J."/>
            <person name="Xu D."/>
            <person name="Hellsten U."/>
            <person name="May G.D."/>
            <person name="Yu Y."/>
            <person name="Sakurai T."/>
            <person name="Umezawa T."/>
            <person name="Bhattacharyya M.K."/>
            <person name="Sandhu D."/>
            <person name="Valliyodan B."/>
            <person name="Lindquist E."/>
            <person name="Peto M."/>
            <person name="Grant D."/>
            <person name="Shu S."/>
            <person name="Goodstein D."/>
            <person name="Barry K."/>
            <person name="Futrell-Griggs M."/>
            <person name="Abernathy B."/>
            <person name="Du J."/>
            <person name="Tian Z."/>
            <person name="Zhu L."/>
            <person name="Gill N."/>
            <person name="Joshi T."/>
            <person name="Libault M."/>
            <person name="Sethuraman A."/>
            <person name="Zhang X.-C."/>
            <person name="Shinozaki K."/>
            <person name="Nguyen H.T."/>
            <person name="Wing R.A."/>
            <person name="Cregan P."/>
            <person name="Specht J."/>
            <person name="Grimwood J."/>
            <person name="Rokhsar D."/>
            <person name="Stacey G."/>
            <person name="Shoemaker R.C."/>
            <person name="Jackson S.A."/>
        </authorList>
    </citation>
    <scope>NUCLEOTIDE SEQUENCE</scope>
    <source>
        <strain evidence="13">cv. Williams 82</strain>
        <tissue evidence="12">Callus</tissue>
    </source>
</reference>
<dbReference type="SMART" id="SM00835">
    <property type="entry name" value="Cupin_1"/>
    <property type="match status" value="1"/>
</dbReference>
<evidence type="ECO:0000313" key="13">
    <source>
        <dbReference type="EnsemblPlants" id="KRH64035"/>
    </source>
</evidence>
<comment type="subcellular location">
    <subcellularLocation>
        <location evidence="1 10">Secreted</location>
        <location evidence="1 10">Extracellular space</location>
        <location evidence="1 10">Apoplast</location>
    </subcellularLocation>
</comment>
<dbReference type="InterPro" id="IPR006045">
    <property type="entry name" value="Cupin_1"/>
</dbReference>
<accession>A0A0R0KI49</accession>
<dbReference type="PaxDb" id="3847-GLYMA04G39040.2"/>
<dbReference type="EnsemblPlants" id="KRH64035">
    <property type="protein sequence ID" value="KRH64035"/>
    <property type="gene ID" value="GLYMA_04G212500"/>
</dbReference>
<dbReference type="GO" id="GO:0005783">
    <property type="term" value="C:endoplasmic reticulum"/>
    <property type="evidence" value="ECO:0007669"/>
    <property type="project" value="UniProtKB-ARBA"/>
</dbReference>
<feature type="domain" description="Cupin type-1" evidence="11">
    <location>
        <begin position="119"/>
        <end position="242"/>
    </location>
</feature>
<keyword evidence="6" id="KW-0325">Glycoprotein</keyword>
<name>A0A0R0KI49_SOYBN</name>
<dbReference type="GO" id="GO:0000326">
    <property type="term" value="C:protein storage vacuole"/>
    <property type="evidence" value="ECO:0007669"/>
    <property type="project" value="UniProtKB-ARBA"/>
</dbReference>
<dbReference type="PANTHER" id="PTHR31238">
    <property type="entry name" value="GERMIN-LIKE PROTEIN SUBFAMILY 3 MEMBER 3"/>
    <property type="match status" value="1"/>
</dbReference>
<dbReference type="Proteomes" id="UP000008827">
    <property type="component" value="Chromosome 4"/>
</dbReference>
<dbReference type="Pfam" id="PF00190">
    <property type="entry name" value="Cupin_1"/>
    <property type="match status" value="1"/>
</dbReference>
<keyword evidence="4 10" id="KW-0964">Secreted</keyword>
<feature type="binding site" evidence="8">
    <location>
        <position position="152"/>
    </location>
    <ligand>
        <name>oxalate</name>
        <dbReference type="ChEBI" id="CHEBI:30623"/>
    </ligand>
</feature>
<dbReference type="SUPFAM" id="SSF51182">
    <property type="entry name" value="RmlC-like cupins"/>
    <property type="match status" value="1"/>
</dbReference>
<dbReference type="Gene3D" id="2.60.120.10">
    <property type="entry name" value="Jelly Rolls"/>
    <property type="match status" value="1"/>
</dbReference>
<dbReference type="PRINTS" id="PR00325">
    <property type="entry name" value="GERMIN"/>
</dbReference>
<keyword evidence="14" id="KW-1185">Reference proteome</keyword>
<evidence type="ECO:0000256" key="5">
    <source>
        <dbReference type="ARBA" id="ARBA00022723"/>
    </source>
</evidence>
<feature type="binding site" evidence="8">
    <location>
        <position position="157"/>
    </location>
    <ligand>
        <name>oxalate</name>
        <dbReference type="ChEBI" id="CHEBI:30623"/>
    </ligand>
</feature>
<dbReference type="GO" id="GO:0030145">
    <property type="term" value="F:manganese ion binding"/>
    <property type="evidence" value="ECO:0007669"/>
    <property type="project" value="UniProtKB-UniRule"/>
</dbReference>
<proteinExistence type="inferred from homology"/>
<evidence type="ECO:0000256" key="10">
    <source>
        <dbReference type="RuleBase" id="RU366015"/>
    </source>
</evidence>